<dbReference type="InterPro" id="IPR015421">
    <property type="entry name" value="PyrdxlP-dep_Trfase_major"/>
</dbReference>
<evidence type="ECO:0000256" key="1">
    <source>
        <dbReference type="ARBA" id="ARBA00001933"/>
    </source>
</evidence>
<name>A0A0W0DPX6_CANGB</name>
<dbReference type="GO" id="GO:0005777">
    <property type="term" value="C:peroxisome"/>
    <property type="evidence" value="ECO:0007669"/>
    <property type="project" value="EnsemblFungi"/>
</dbReference>
<evidence type="ECO:0000256" key="6">
    <source>
        <dbReference type="ARBA" id="ARBA00023167"/>
    </source>
</evidence>
<organism evidence="16 17">
    <name type="scientific">Candida glabrata</name>
    <name type="common">Yeast</name>
    <name type="synonym">Torulopsis glabrata</name>
    <dbReference type="NCBI Taxonomy" id="5478"/>
    <lineage>
        <taxon>Eukaryota</taxon>
        <taxon>Fungi</taxon>
        <taxon>Dikarya</taxon>
        <taxon>Ascomycota</taxon>
        <taxon>Saccharomycotina</taxon>
        <taxon>Saccharomycetes</taxon>
        <taxon>Saccharomycetales</taxon>
        <taxon>Saccharomycetaceae</taxon>
        <taxon>Nakaseomyces</taxon>
    </lineage>
</organism>
<dbReference type="PANTHER" id="PTHR11808">
    <property type="entry name" value="TRANS-SULFURATION ENZYME FAMILY MEMBER"/>
    <property type="match status" value="1"/>
</dbReference>
<dbReference type="GO" id="GO:0030170">
    <property type="term" value="F:pyridoxal phosphate binding"/>
    <property type="evidence" value="ECO:0007669"/>
    <property type="project" value="InterPro"/>
</dbReference>
<dbReference type="GO" id="GO:0019346">
    <property type="term" value="P:transsulfuration"/>
    <property type="evidence" value="ECO:0007669"/>
    <property type="project" value="EnsemblFungi"/>
</dbReference>
<evidence type="ECO:0000313" key="15">
    <source>
        <dbReference type="EMBL" id="KTB11646.1"/>
    </source>
</evidence>
<keyword evidence="4" id="KW-0028">Amino-acid biosynthesis</keyword>
<evidence type="ECO:0000256" key="3">
    <source>
        <dbReference type="ARBA" id="ARBA00012224"/>
    </source>
</evidence>
<comment type="similarity">
    <text evidence="2 14">Belongs to the trans-sulfuration enzymes family.</text>
</comment>
<dbReference type="PIRSF" id="PIRSF001434">
    <property type="entry name" value="CGS"/>
    <property type="match status" value="1"/>
</dbReference>
<dbReference type="InterPro" id="IPR000277">
    <property type="entry name" value="Cys/Met-Metab_PyrdxlP-dep_enz"/>
</dbReference>
<dbReference type="Gene3D" id="3.90.1150.10">
    <property type="entry name" value="Aspartate Aminotransferase, domain 1"/>
    <property type="match status" value="1"/>
</dbReference>
<dbReference type="InterPro" id="IPR015424">
    <property type="entry name" value="PyrdxlP-dep_Trfase"/>
</dbReference>
<dbReference type="EMBL" id="LLZZ01000004">
    <property type="protein sequence ID" value="KTB13819.1"/>
    <property type="molecule type" value="Genomic_DNA"/>
</dbReference>
<proteinExistence type="inferred from homology"/>
<dbReference type="PROSITE" id="PS00868">
    <property type="entry name" value="CYS_MET_METAB_PP"/>
    <property type="match status" value="1"/>
</dbReference>
<dbReference type="Pfam" id="PF01053">
    <property type="entry name" value="Cys_Met_Meta_PP"/>
    <property type="match status" value="1"/>
</dbReference>
<dbReference type="VEuPathDB" id="FungiDB:GWK60_L09141"/>
<dbReference type="InterPro" id="IPR006238">
    <property type="entry name" value="Cys_b_lyase_euk"/>
</dbReference>
<gene>
    <name evidence="16" type="ORF">AO440_005680</name>
    <name evidence="15" type="ORF">AO440_005940</name>
</gene>
<evidence type="ECO:0000256" key="10">
    <source>
        <dbReference type="ARBA" id="ARBA00047517"/>
    </source>
</evidence>
<dbReference type="NCBIfam" id="TIGR01329">
    <property type="entry name" value="cysta_beta_ly_E"/>
    <property type="match status" value="1"/>
</dbReference>
<protein>
    <recommendedName>
        <fullName evidence="12">Cystathionine beta-lyase</fullName>
        <ecNumber evidence="3">4.4.1.13</ecNumber>
    </recommendedName>
    <alternativeName>
        <fullName evidence="9">Cysteine-S-conjugate beta-lyase</fullName>
    </alternativeName>
</protein>
<evidence type="ECO:0000313" key="16">
    <source>
        <dbReference type="EMBL" id="KTB13819.1"/>
    </source>
</evidence>
<evidence type="ECO:0000256" key="5">
    <source>
        <dbReference type="ARBA" id="ARBA00022898"/>
    </source>
</evidence>
<dbReference type="PANTHER" id="PTHR11808:SF50">
    <property type="entry name" value="CYSTATHIONINE BETA-LYASE"/>
    <property type="match status" value="1"/>
</dbReference>
<dbReference type="Gene3D" id="3.40.640.10">
    <property type="entry name" value="Type I PLP-dependent aspartate aminotransferase-like (Major domain)"/>
    <property type="match status" value="1"/>
</dbReference>
<dbReference type="EMBL" id="LLZZ01000032">
    <property type="protein sequence ID" value="KTB11646.1"/>
    <property type="molecule type" value="Genomic_DNA"/>
</dbReference>
<dbReference type="VEuPathDB" id="FungiDB:B1J91_L06094g"/>
<dbReference type="FunFam" id="3.90.1150.10:FF:000013">
    <property type="entry name" value="Cystathionine beta-lyase"/>
    <property type="match status" value="1"/>
</dbReference>
<comment type="catalytic activity">
    <reaction evidence="11">
        <text>an S-substituted L-cysteine + H2O = a thiol + pyruvate + NH4(+)</text>
        <dbReference type="Rhea" id="RHEA:18121"/>
        <dbReference type="ChEBI" id="CHEBI:15361"/>
        <dbReference type="ChEBI" id="CHEBI:15377"/>
        <dbReference type="ChEBI" id="CHEBI:28938"/>
        <dbReference type="ChEBI" id="CHEBI:29256"/>
        <dbReference type="ChEBI" id="CHEBI:58717"/>
        <dbReference type="EC" id="4.4.1.13"/>
    </reaction>
</comment>
<evidence type="ECO:0000256" key="4">
    <source>
        <dbReference type="ARBA" id="ARBA00022605"/>
    </source>
</evidence>
<evidence type="ECO:0000313" key="17">
    <source>
        <dbReference type="Proteomes" id="UP000054886"/>
    </source>
</evidence>
<evidence type="ECO:0000256" key="7">
    <source>
        <dbReference type="ARBA" id="ARBA00023239"/>
    </source>
</evidence>
<sequence>MSQHYGASVAPLYLSTTFKVDLENENNQYDYSRSGNPTRTLLQQQVAKLYDDIDPNFVFAVSSGMTALDVVLRSFLPSETNNHCIIAGDDLYGGTQRLLNLLKISIDTMHFDLSHTENFKAKFYDLVTIKKTIVDIIVLESPTNPLCKIIDIPHLIKFIRKYSPETLIVIDNTMMSGLNCNPLKFGADVVYESATKYLNGHHDIMAGVIIAKNKLLAEKIYFLINSTGSGLNPMDSWLLIRGLKTLSIRLHKQQLNALAISHWLEEGCGFKTHNNNNNLKTRYIGLKSHPDYELHRSFNKGPGAVISLQTGSIPISKKIVASKLLKLWNVTVSFGCVNSLISMPCLMSHASIDPELRKERQFPEDLIRLCCGIEDVKALQEDLLGAFVEAGVITIKKHDGRTYLINNLNGHVGEHFIYSELEHKNVYDQFFSYQNYIEKNLLAKQRLSKL</sequence>
<evidence type="ECO:0000256" key="8">
    <source>
        <dbReference type="ARBA" id="ARBA00046315"/>
    </source>
</evidence>
<keyword evidence="5 13" id="KW-0663">Pyridoxal phosphate</keyword>
<comment type="caution">
    <text evidence="16">The sequence shown here is derived from an EMBL/GenBank/DDBJ whole genome shotgun (WGS) entry which is preliminary data.</text>
</comment>
<reference evidence="16 17" key="1">
    <citation type="submission" date="2015-10" db="EMBL/GenBank/DDBJ databases">
        <title>Draft genomes sequences of Candida glabrata isolates 1A, 1B, 2A, 2B, 3A and 3B.</title>
        <authorList>
            <person name="Haavelsrud O.E."/>
            <person name="Gaustad P."/>
        </authorList>
    </citation>
    <scope>NUCLEOTIDE SEQUENCE [LARGE SCALE GENOMIC DNA]</scope>
    <source>
        <strain evidence="16">910700640</strain>
    </source>
</reference>
<dbReference type="SUPFAM" id="SSF53383">
    <property type="entry name" value="PLP-dependent transferases"/>
    <property type="match status" value="1"/>
</dbReference>
<evidence type="ECO:0000256" key="2">
    <source>
        <dbReference type="ARBA" id="ARBA00009077"/>
    </source>
</evidence>
<dbReference type="GO" id="GO:0071266">
    <property type="term" value="P:'de novo' L-methionine biosynthetic process"/>
    <property type="evidence" value="ECO:0007669"/>
    <property type="project" value="InterPro"/>
</dbReference>
<comment type="cofactor">
    <cofactor evidence="1 14">
        <name>pyridoxal 5'-phosphate</name>
        <dbReference type="ChEBI" id="CHEBI:597326"/>
    </cofactor>
</comment>
<evidence type="ECO:0000256" key="9">
    <source>
        <dbReference type="ARBA" id="ARBA00047213"/>
    </source>
</evidence>
<dbReference type="InterPro" id="IPR054542">
    <property type="entry name" value="Cys_met_metab_PP"/>
</dbReference>
<dbReference type="AlphaFoldDB" id="A0A0W0DPX6"/>
<dbReference type="VEuPathDB" id="FungiDB:CAGL0L06094g"/>
<feature type="modified residue" description="N6-(pyridoxal phosphate)lysine" evidence="13">
    <location>
        <position position="196"/>
    </location>
</feature>
<keyword evidence="6" id="KW-0486">Methionine biosynthesis</keyword>
<dbReference type="EC" id="4.4.1.13" evidence="3"/>
<accession>A0A0W0DPX6</accession>
<evidence type="ECO:0000256" key="13">
    <source>
        <dbReference type="PIRSR" id="PIRSR001434-2"/>
    </source>
</evidence>
<evidence type="ECO:0000256" key="12">
    <source>
        <dbReference type="ARBA" id="ARBA00072331"/>
    </source>
</evidence>
<dbReference type="VEuPathDB" id="FungiDB:GVI51_L05951"/>
<dbReference type="InterPro" id="IPR015422">
    <property type="entry name" value="PyrdxlP-dep_Trfase_small"/>
</dbReference>
<keyword evidence="7 16" id="KW-0456">Lyase</keyword>
<comment type="pathway">
    <text evidence="8">Amino-acid biosynthesis; L-methionine biosynthesis via de novo pathway; L-homocysteine from L-cystathionine: step 1/1.</text>
</comment>
<dbReference type="GO" id="GO:0047804">
    <property type="term" value="F:cysteine-S-conjugate beta-lyase activity"/>
    <property type="evidence" value="ECO:0007669"/>
    <property type="project" value="UniProtKB-EC"/>
</dbReference>
<comment type="catalytic activity">
    <reaction evidence="10">
        <text>L,L-cystathionine + H2O = L-homocysteine + pyruvate + NH4(+)</text>
        <dbReference type="Rhea" id="RHEA:13965"/>
        <dbReference type="ChEBI" id="CHEBI:15361"/>
        <dbReference type="ChEBI" id="CHEBI:15377"/>
        <dbReference type="ChEBI" id="CHEBI:28938"/>
        <dbReference type="ChEBI" id="CHEBI:58161"/>
        <dbReference type="ChEBI" id="CHEBI:58199"/>
    </reaction>
</comment>
<dbReference type="Proteomes" id="UP000054886">
    <property type="component" value="Unassembled WGS sequence"/>
</dbReference>
<evidence type="ECO:0000256" key="11">
    <source>
        <dbReference type="ARBA" id="ARBA00047625"/>
    </source>
</evidence>
<evidence type="ECO:0000256" key="14">
    <source>
        <dbReference type="RuleBase" id="RU362118"/>
    </source>
</evidence>